<name>A0ABV3H0Y4_9ACTN</name>
<organism evidence="1 2">
    <name type="scientific">Nonomuraea bangladeshensis</name>
    <dbReference type="NCBI Taxonomy" id="404385"/>
    <lineage>
        <taxon>Bacteria</taxon>
        <taxon>Bacillati</taxon>
        <taxon>Actinomycetota</taxon>
        <taxon>Actinomycetes</taxon>
        <taxon>Streptosporangiales</taxon>
        <taxon>Streptosporangiaceae</taxon>
        <taxon>Nonomuraea</taxon>
    </lineage>
</organism>
<evidence type="ECO:0000313" key="2">
    <source>
        <dbReference type="Proteomes" id="UP001552427"/>
    </source>
</evidence>
<accession>A0ABV3H0Y4</accession>
<gene>
    <name evidence="1" type="ORF">AB0K40_10685</name>
</gene>
<dbReference type="Proteomes" id="UP001552427">
    <property type="component" value="Unassembled WGS sequence"/>
</dbReference>
<dbReference type="EMBL" id="JBFARM010000003">
    <property type="protein sequence ID" value="MEV4285959.1"/>
    <property type="molecule type" value="Genomic_DNA"/>
</dbReference>
<dbReference type="RefSeq" id="WP_364447372.1">
    <property type="nucleotide sequence ID" value="NZ_JBFARM010000003.1"/>
</dbReference>
<evidence type="ECO:0000313" key="1">
    <source>
        <dbReference type="EMBL" id="MEV4285959.1"/>
    </source>
</evidence>
<comment type="caution">
    <text evidence="1">The sequence shown here is derived from an EMBL/GenBank/DDBJ whole genome shotgun (WGS) entry which is preliminary data.</text>
</comment>
<reference evidence="1 2" key="1">
    <citation type="submission" date="2024-06" db="EMBL/GenBank/DDBJ databases">
        <title>The Natural Products Discovery Center: Release of the First 8490 Sequenced Strains for Exploring Actinobacteria Biosynthetic Diversity.</title>
        <authorList>
            <person name="Kalkreuter E."/>
            <person name="Kautsar S.A."/>
            <person name="Yang D."/>
            <person name="Bader C.D."/>
            <person name="Teijaro C.N."/>
            <person name="Fluegel L."/>
            <person name="Davis C.M."/>
            <person name="Simpson J.R."/>
            <person name="Lauterbach L."/>
            <person name="Steele A.D."/>
            <person name="Gui C."/>
            <person name="Meng S."/>
            <person name="Li G."/>
            <person name="Viehrig K."/>
            <person name="Ye F."/>
            <person name="Su P."/>
            <person name="Kiefer A.F."/>
            <person name="Nichols A."/>
            <person name="Cepeda A.J."/>
            <person name="Yan W."/>
            <person name="Fan B."/>
            <person name="Jiang Y."/>
            <person name="Adhikari A."/>
            <person name="Zheng C.-J."/>
            <person name="Schuster L."/>
            <person name="Cowan T.M."/>
            <person name="Smanski M.J."/>
            <person name="Chevrette M.G."/>
            <person name="De Carvalho L.P.S."/>
            <person name="Shen B."/>
        </authorList>
    </citation>
    <scope>NUCLEOTIDE SEQUENCE [LARGE SCALE GENOMIC DNA]</scope>
    <source>
        <strain evidence="1 2">NPDC049574</strain>
    </source>
</reference>
<protein>
    <submittedName>
        <fullName evidence="1">Uncharacterized protein</fullName>
    </submittedName>
</protein>
<sequence>MSRDGAVPGSASLQLVAGTVLLRPQEQVADAMLDGWRNQQLARNLAFSTIEGRLNAVRTFSRHADAHPWEWTSKMVDDRLGDLRAVRHLKTVDSAQLR</sequence>
<proteinExistence type="predicted"/>
<keyword evidence="2" id="KW-1185">Reference proteome</keyword>